<evidence type="ECO:0000313" key="3">
    <source>
        <dbReference type="EMBL" id="OLF12112.1"/>
    </source>
</evidence>
<dbReference type="Pfam" id="PF00067">
    <property type="entry name" value="p450"/>
    <property type="match status" value="1"/>
</dbReference>
<comment type="similarity">
    <text evidence="1 2">Belongs to the cytochrome P450 family.</text>
</comment>
<keyword evidence="2" id="KW-0408">Iron</keyword>
<keyword evidence="2" id="KW-0349">Heme</keyword>
<dbReference type="Gene3D" id="1.10.630.10">
    <property type="entry name" value="Cytochrome P450"/>
    <property type="match status" value="1"/>
</dbReference>
<dbReference type="PRINTS" id="PR00359">
    <property type="entry name" value="BP450"/>
</dbReference>
<sequence length="390" mass="43214">MDKSVADILENIDLYAEDQREHLVDALGVAREECPVAHTTADGGYYVVTRYEDVRTVCGHPEIYSSAQPGIRGVPVRLVPLDVDPPNHRHYRQFLNKYFSRTFLLRYEDQLRELARAAIDGFIDDGEVELVHGYSVPFSAGSLARIVFATDNADLVARGVAAVNRVAVEGTPPAFEAVAALAVEAMAEVENSPADREDVLAALTRETVEGRPLTVEERLGIVTTLLLGGLDTTRGMIATIGYHLATREDIEPILRAPNWWRGELDEFLRLEPTVSHMARTVTRDTELGGTALKAGDRIAVHFYSANRDAARFDRPDELVFDRPVNPHLAFGIGVHRCLGLNFARIQLAIAFEELLARATNFRLKPGTEVPRRSGISLNSPVELHLTFDRV</sequence>
<dbReference type="PROSITE" id="PS00086">
    <property type="entry name" value="CYTOCHROME_P450"/>
    <property type="match status" value="1"/>
</dbReference>
<dbReference type="GO" id="GO:0016705">
    <property type="term" value="F:oxidoreductase activity, acting on paired donors, with incorporation or reduction of molecular oxygen"/>
    <property type="evidence" value="ECO:0007669"/>
    <property type="project" value="InterPro"/>
</dbReference>
<dbReference type="InterPro" id="IPR001128">
    <property type="entry name" value="Cyt_P450"/>
</dbReference>
<dbReference type="EMBL" id="MSIF01000003">
    <property type="protein sequence ID" value="OLF12112.1"/>
    <property type="molecule type" value="Genomic_DNA"/>
</dbReference>
<dbReference type="GO" id="GO:0020037">
    <property type="term" value="F:heme binding"/>
    <property type="evidence" value="ECO:0007669"/>
    <property type="project" value="InterPro"/>
</dbReference>
<keyword evidence="2" id="KW-0560">Oxidoreductase</keyword>
<dbReference type="InterPro" id="IPR036396">
    <property type="entry name" value="Cyt_P450_sf"/>
</dbReference>
<protein>
    <submittedName>
        <fullName evidence="3">Cytochrome</fullName>
    </submittedName>
</protein>
<dbReference type="PANTHER" id="PTHR46696">
    <property type="entry name" value="P450, PUTATIVE (EUROFUNG)-RELATED"/>
    <property type="match status" value="1"/>
</dbReference>
<evidence type="ECO:0000256" key="1">
    <source>
        <dbReference type="ARBA" id="ARBA00010617"/>
    </source>
</evidence>
<organism evidence="3 4">
    <name type="scientific">Actinophytocola xinjiangensis</name>
    <dbReference type="NCBI Taxonomy" id="485602"/>
    <lineage>
        <taxon>Bacteria</taxon>
        <taxon>Bacillati</taxon>
        <taxon>Actinomycetota</taxon>
        <taxon>Actinomycetes</taxon>
        <taxon>Pseudonocardiales</taxon>
        <taxon>Pseudonocardiaceae</taxon>
    </lineage>
</organism>
<keyword evidence="2" id="KW-0479">Metal-binding</keyword>
<dbReference type="InterPro" id="IPR002397">
    <property type="entry name" value="Cyt_P450_B"/>
</dbReference>
<reference evidence="3 4" key="1">
    <citation type="submission" date="2016-12" db="EMBL/GenBank/DDBJ databases">
        <title>The draft genome sequence of Actinophytocola xinjiangensis.</title>
        <authorList>
            <person name="Wang W."/>
            <person name="Yuan L."/>
        </authorList>
    </citation>
    <scope>NUCLEOTIDE SEQUENCE [LARGE SCALE GENOMIC DNA]</scope>
    <source>
        <strain evidence="3 4">CGMCC 4.4663</strain>
    </source>
</reference>
<keyword evidence="4" id="KW-1185">Reference proteome</keyword>
<dbReference type="PANTHER" id="PTHR46696:SF6">
    <property type="entry name" value="P450, PUTATIVE (EUROFUNG)-RELATED"/>
    <property type="match status" value="1"/>
</dbReference>
<dbReference type="RefSeq" id="WP_075132301.1">
    <property type="nucleotide sequence ID" value="NZ_MSIF01000003.1"/>
</dbReference>
<accession>A0A7Z1B0J0</accession>
<name>A0A7Z1B0J0_9PSEU</name>
<proteinExistence type="inferred from homology"/>
<dbReference type="OrthoDB" id="3599725at2"/>
<evidence type="ECO:0000256" key="2">
    <source>
        <dbReference type="RuleBase" id="RU000461"/>
    </source>
</evidence>
<comment type="caution">
    <text evidence="3">The sequence shown here is derived from an EMBL/GenBank/DDBJ whole genome shotgun (WGS) entry which is preliminary data.</text>
</comment>
<dbReference type="InterPro" id="IPR017972">
    <property type="entry name" value="Cyt_P450_CS"/>
</dbReference>
<dbReference type="AlphaFoldDB" id="A0A7Z1B0J0"/>
<dbReference type="GO" id="GO:0005506">
    <property type="term" value="F:iron ion binding"/>
    <property type="evidence" value="ECO:0007669"/>
    <property type="project" value="InterPro"/>
</dbReference>
<keyword evidence="2" id="KW-0503">Monooxygenase</keyword>
<gene>
    <name evidence="3" type="ORF">BLA60_08825</name>
</gene>
<dbReference type="Proteomes" id="UP000185696">
    <property type="component" value="Unassembled WGS sequence"/>
</dbReference>
<dbReference type="SUPFAM" id="SSF48264">
    <property type="entry name" value="Cytochrome P450"/>
    <property type="match status" value="1"/>
</dbReference>
<dbReference type="GO" id="GO:0004497">
    <property type="term" value="F:monooxygenase activity"/>
    <property type="evidence" value="ECO:0007669"/>
    <property type="project" value="UniProtKB-KW"/>
</dbReference>
<evidence type="ECO:0000313" key="4">
    <source>
        <dbReference type="Proteomes" id="UP000185696"/>
    </source>
</evidence>